<gene>
    <name evidence="3" type="ORF">ABJI51_12430</name>
</gene>
<feature type="domain" description="Bacterial toxin 4" evidence="2">
    <location>
        <begin position="594"/>
        <end position="658"/>
    </location>
</feature>
<name>A0ABV0LD71_9PSEU</name>
<sequence length="722" mass="75832">MRAHLPAEGARPAESRPPRRPEHALLGLQRAAGNRAVAGWVAQRSYGDPALEQAAAGELPAALGWLGGQSMTALIAIMKRARPRGLLPALLTGLTGDEAHLGPAGAKRIEAVIRAVQFQARGPTGSDRMQLVLLMDAAALPADQRAELEALLRRPGDAAGDGLEAKLAEGEFGTAFAMLNGMNMAGMLARLTRLGRAWHSYLVANLSAADALGPHSRGRLEIALVAVDRAMAGKATADDLLQLRNRMAAIGLPGDQQQEVLAVVPRARGGDAESIAGYFENVGLSPLLLPLAVARSFRLLDGRTPEQVAATGEKVSEDILRALISHSRAAAVQDAEAIRQGLQRAWTSRFPGTPPPWDVGRPATVADMAAADKLGKAVDAAVKQLGPEFGARIQELKTPESIAMMAGFTTIYVASQLTPAGWVADVLVGGLVVAGLVMGGMEALEIVRHVAAFLSTAVNAGSEADFDAAGHHLAVAVTKLGVDVVLAILLHRVGKGATGVAKRALASPGLPGLKLGLVTPDGMLIPDLPPETLQTRGGGGGGPKKVRAPAGGEILFEGTRADGTTVIRSRVGRSPGRLGTEDLLPSSVEVNVPGWERAHSQGNITGAESARGIRYAPKEVNQKLQRLGIEQAIRDLFSQKAPDVEVIMTTETRAHPGSLRLAEIIYRIDLKKPTGATLRVYEAAIEVQNTTTAPRCTPKPPEPIGWSLLESGGWLKALPRRR</sequence>
<dbReference type="RefSeq" id="WP_348950284.1">
    <property type="nucleotide sequence ID" value="NZ_JBDZYD010000004.1"/>
</dbReference>
<evidence type="ECO:0000313" key="3">
    <source>
        <dbReference type="EMBL" id="MEQ0559884.1"/>
    </source>
</evidence>
<organism evidence="3 4">
    <name type="scientific">Amycolatopsis melonis</name>
    <dbReference type="NCBI Taxonomy" id="3156488"/>
    <lineage>
        <taxon>Bacteria</taxon>
        <taxon>Bacillati</taxon>
        <taxon>Actinomycetota</taxon>
        <taxon>Actinomycetes</taxon>
        <taxon>Pseudonocardiales</taxon>
        <taxon>Pseudonocardiaceae</taxon>
        <taxon>Amycolatopsis</taxon>
    </lineage>
</organism>
<comment type="caution">
    <text evidence="3">The sequence shown here is derived from an EMBL/GenBank/DDBJ whole genome shotgun (WGS) entry which is preliminary data.</text>
</comment>
<evidence type="ECO:0000256" key="1">
    <source>
        <dbReference type="SAM" id="MobiDB-lite"/>
    </source>
</evidence>
<feature type="region of interest" description="Disordered" evidence="1">
    <location>
        <begin position="1"/>
        <end position="20"/>
    </location>
</feature>
<keyword evidence="4" id="KW-1185">Reference proteome</keyword>
<protein>
    <submittedName>
        <fullName evidence="3">Polymorphic toxin type 4 domain-containing protein</fullName>
    </submittedName>
</protein>
<dbReference type="Pfam" id="PF15541">
    <property type="entry name" value="Ntox4"/>
    <property type="match status" value="1"/>
</dbReference>
<accession>A0ABV0LD71</accession>
<dbReference type="Proteomes" id="UP001440984">
    <property type="component" value="Unassembled WGS sequence"/>
</dbReference>
<proteinExistence type="predicted"/>
<reference evidence="3 4" key="1">
    <citation type="submission" date="2024-05" db="EMBL/GenBank/DDBJ databases">
        <authorList>
            <person name="Zhao H."/>
            <person name="Xu Y."/>
            <person name="Lin S."/>
            <person name="Spain J.C."/>
            <person name="Zhou N.-Y."/>
        </authorList>
    </citation>
    <scope>NUCLEOTIDE SEQUENCE [LARGE SCALE GENOMIC DNA]</scope>
    <source>
        <strain evidence="3 4">NEAU-NG30</strain>
    </source>
</reference>
<evidence type="ECO:0000259" key="2">
    <source>
        <dbReference type="Pfam" id="PF15541"/>
    </source>
</evidence>
<feature type="compositionally biased region" description="Low complexity" evidence="1">
    <location>
        <begin position="1"/>
        <end position="10"/>
    </location>
</feature>
<dbReference type="InterPro" id="IPR029102">
    <property type="entry name" value="Ntox4"/>
</dbReference>
<dbReference type="EMBL" id="JBDZYD010000004">
    <property type="protein sequence ID" value="MEQ0559884.1"/>
    <property type="molecule type" value="Genomic_DNA"/>
</dbReference>
<evidence type="ECO:0000313" key="4">
    <source>
        <dbReference type="Proteomes" id="UP001440984"/>
    </source>
</evidence>
<feature type="compositionally biased region" description="Basic and acidic residues" evidence="1">
    <location>
        <begin position="11"/>
        <end position="20"/>
    </location>
</feature>